<keyword evidence="5" id="KW-1133">Transmembrane helix</keyword>
<protein>
    <submittedName>
        <fullName evidence="8">RNA polymerase sigma-70 factor</fullName>
    </submittedName>
</protein>
<evidence type="ECO:0000259" key="7">
    <source>
        <dbReference type="Pfam" id="PF08281"/>
    </source>
</evidence>
<dbReference type="CDD" id="cd06171">
    <property type="entry name" value="Sigma70_r4"/>
    <property type="match status" value="1"/>
</dbReference>
<keyword evidence="9" id="KW-1185">Reference proteome</keyword>
<comment type="similarity">
    <text evidence="1">Belongs to the sigma-70 factor family. ECF subfamily.</text>
</comment>
<dbReference type="GO" id="GO:0003677">
    <property type="term" value="F:DNA binding"/>
    <property type="evidence" value="ECO:0007669"/>
    <property type="project" value="InterPro"/>
</dbReference>
<keyword evidence="5" id="KW-0472">Membrane</keyword>
<evidence type="ECO:0000256" key="2">
    <source>
        <dbReference type="ARBA" id="ARBA00023015"/>
    </source>
</evidence>
<evidence type="ECO:0000256" key="4">
    <source>
        <dbReference type="ARBA" id="ARBA00023163"/>
    </source>
</evidence>
<dbReference type="PANTHER" id="PTHR43133">
    <property type="entry name" value="RNA POLYMERASE ECF-TYPE SIGMA FACTO"/>
    <property type="match status" value="1"/>
</dbReference>
<dbReference type="InterPro" id="IPR013249">
    <property type="entry name" value="RNA_pol_sigma70_r4_t2"/>
</dbReference>
<dbReference type="Proteomes" id="UP000223749">
    <property type="component" value="Chromosome"/>
</dbReference>
<dbReference type="InterPro" id="IPR036388">
    <property type="entry name" value="WH-like_DNA-bd_sf"/>
</dbReference>
<dbReference type="InterPro" id="IPR007627">
    <property type="entry name" value="RNA_pol_sigma70_r2"/>
</dbReference>
<keyword evidence="3" id="KW-0731">Sigma factor</keyword>
<evidence type="ECO:0000256" key="5">
    <source>
        <dbReference type="SAM" id="Phobius"/>
    </source>
</evidence>
<dbReference type="Gene3D" id="1.10.1740.10">
    <property type="match status" value="1"/>
</dbReference>
<feature type="domain" description="RNA polymerase sigma factor 70 region 4 type 2" evidence="7">
    <location>
        <begin position="99"/>
        <end position="149"/>
    </location>
</feature>
<feature type="domain" description="RNA polymerase sigma-70 region 2" evidence="6">
    <location>
        <begin position="1"/>
        <end position="67"/>
    </location>
</feature>
<dbReference type="GO" id="GO:0016987">
    <property type="term" value="F:sigma factor activity"/>
    <property type="evidence" value="ECO:0007669"/>
    <property type="project" value="UniProtKB-KW"/>
</dbReference>
<dbReference type="InterPro" id="IPR013324">
    <property type="entry name" value="RNA_pol_sigma_r3/r4-like"/>
</dbReference>
<keyword evidence="4" id="KW-0804">Transcription</keyword>
<dbReference type="NCBIfam" id="TIGR02985">
    <property type="entry name" value="Sig70_bacteroi1"/>
    <property type="match status" value="1"/>
</dbReference>
<organism evidence="8 9">
    <name type="scientific">Pedobacter ginsengisoli</name>
    <dbReference type="NCBI Taxonomy" id="363852"/>
    <lineage>
        <taxon>Bacteria</taxon>
        <taxon>Pseudomonadati</taxon>
        <taxon>Bacteroidota</taxon>
        <taxon>Sphingobacteriia</taxon>
        <taxon>Sphingobacteriales</taxon>
        <taxon>Sphingobacteriaceae</taxon>
        <taxon>Pedobacter</taxon>
    </lineage>
</organism>
<dbReference type="GO" id="GO:0006352">
    <property type="term" value="P:DNA-templated transcription initiation"/>
    <property type="evidence" value="ECO:0007669"/>
    <property type="project" value="InterPro"/>
</dbReference>
<dbReference type="NCBIfam" id="TIGR02937">
    <property type="entry name" value="sigma70-ECF"/>
    <property type="match status" value="1"/>
</dbReference>
<evidence type="ECO:0000256" key="3">
    <source>
        <dbReference type="ARBA" id="ARBA00023082"/>
    </source>
</evidence>
<dbReference type="KEGG" id="pgs:CPT03_09240"/>
<reference evidence="8 9" key="1">
    <citation type="submission" date="2017-10" db="EMBL/GenBank/DDBJ databases">
        <title>Whole genome of Pedobacter ginsengisoli T01R-27 isolated from tomato rhizosphere.</title>
        <authorList>
            <person name="Weon H.-Y."/>
            <person name="Lee S.A."/>
            <person name="Sang M.K."/>
            <person name="Song J."/>
        </authorList>
    </citation>
    <scope>NUCLEOTIDE SEQUENCE [LARGE SCALE GENOMIC DNA]</scope>
    <source>
        <strain evidence="8 9">T01R-27</strain>
    </source>
</reference>
<dbReference type="SUPFAM" id="SSF88659">
    <property type="entry name" value="Sigma3 and sigma4 domains of RNA polymerase sigma factors"/>
    <property type="match status" value="1"/>
</dbReference>
<keyword evidence="2" id="KW-0805">Transcription regulation</keyword>
<dbReference type="OrthoDB" id="1100095at2"/>
<dbReference type="InterPro" id="IPR014327">
    <property type="entry name" value="RNA_pol_sigma70_bacteroid"/>
</dbReference>
<dbReference type="Gene3D" id="1.10.10.10">
    <property type="entry name" value="Winged helix-like DNA-binding domain superfamily/Winged helix DNA-binding domain"/>
    <property type="match status" value="1"/>
</dbReference>
<accession>A0A2D1U4X9</accession>
<name>A0A2D1U4X9_9SPHI</name>
<sequence length="174" mass="20922">MFKAHYKELHSYANIMLRDQDIAEEIVQSMFLKFWEKRELLNVQTSIKAYLYKCVYNDSLNYLKHQKVKTKYQDFTIHTMNNHHEAASSRVELNELEFKLQEALNELPEHCRTIFQMSRFEELKYREIAEQLDLSIKTVENQMGKALKILRLKLADFITLILPGIIMFYKDFFN</sequence>
<dbReference type="EMBL" id="CP024091">
    <property type="protein sequence ID" value="ATP56645.1"/>
    <property type="molecule type" value="Genomic_DNA"/>
</dbReference>
<dbReference type="SUPFAM" id="SSF88946">
    <property type="entry name" value="Sigma2 domain of RNA polymerase sigma factors"/>
    <property type="match status" value="1"/>
</dbReference>
<evidence type="ECO:0000313" key="8">
    <source>
        <dbReference type="EMBL" id="ATP56645.1"/>
    </source>
</evidence>
<dbReference type="AlphaFoldDB" id="A0A2D1U4X9"/>
<proteinExistence type="inferred from homology"/>
<evidence type="ECO:0000259" key="6">
    <source>
        <dbReference type="Pfam" id="PF04542"/>
    </source>
</evidence>
<dbReference type="Pfam" id="PF08281">
    <property type="entry name" value="Sigma70_r4_2"/>
    <property type="match status" value="1"/>
</dbReference>
<feature type="transmembrane region" description="Helical" evidence="5">
    <location>
        <begin position="150"/>
        <end position="169"/>
    </location>
</feature>
<gene>
    <name evidence="8" type="ORF">CPT03_09240</name>
</gene>
<evidence type="ECO:0000256" key="1">
    <source>
        <dbReference type="ARBA" id="ARBA00010641"/>
    </source>
</evidence>
<dbReference type="PANTHER" id="PTHR43133:SF46">
    <property type="entry name" value="RNA POLYMERASE SIGMA-70 FACTOR ECF SUBFAMILY"/>
    <property type="match status" value="1"/>
</dbReference>
<dbReference type="InterPro" id="IPR013325">
    <property type="entry name" value="RNA_pol_sigma_r2"/>
</dbReference>
<evidence type="ECO:0000313" key="9">
    <source>
        <dbReference type="Proteomes" id="UP000223749"/>
    </source>
</evidence>
<keyword evidence="5" id="KW-0812">Transmembrane</keyword>
<dbReference type="Pfam" id="PF04542">
    <property type="entry name" value="Sigma70_r2"/>
    <property type="match status" value="1"/>
</dbReference>
<dbReference type="InterPro" id="IPR014284">
    <property type="entry name" value="RNA_pol_sigma-70_dom"/>
</dbReference>
<dbReference type="InterPro" id="IPR039425">
    <property type="entry name" value="RNA_pol_sigma-70-like"/>
</dbReference>